<dbReference type="InterPro" id="IPR008978">
    <property type="entry name" value="HSP20-like_chaperone"/>
</dbReference>
<dbReference type="PROSITE" id="PS51203">
    <property type="entry name" value="CS"/>
    <property type="match status" value="1"/>
</dbReference>
<dbReference type="GO" id="GO:0000493">
    <property type="term" value="P:box H/ACA snoRNP assembly"/>
    <property type="evidence" value="ECO:0007669"/>
    <property type="project" value="InterPro"/>
</dbReference>
<dbReference type="PANTHER" id="PTHR12967">
    <property type="entry name" value="PROTEIN SHQ1 HOMOLOG"/>
    <property type="match status" value="1"/>
</dbReference>
<dbReference type="AlphaFoldDB" id="A0A8H7Y551"/>
<dbReference type="CDD" id="cd06463">
    <property type="entry name" value="p23_like"/>
    <property type="match status" value="1"/>
</dbReference>
<dbReference type="EMBL" id="JAFIQS010000003">
    <property type="protein sequence ID" value="KAG5171459.1"/>
    <property type="molecule type" value="Genomic_DNA"/>
</dbReference>
<dbReference type="SUPFAM" id="SSF49764">
    <property type="entry name" value="HSP20-like chaperones"/>
    <property type="match status" value="1"/>
</dbReference>
<dbReference type="Gene3D" id="2.60.40.790">
    <property type="match status" value="1"/>
</dbReference>
<evidence type="ECO:0000256" key="1">
    <source>
        <dbReference type="ARBA" id="ARBA00005607"/>
    </source>
</evidence>
<name>A0A8H7Y551_PSICU</name>
<evidence type="ECO:0000313" key="4">
    <source>
        <dbReference type="EMBL" id="KAG5171459.1"/>
    </source>
</evidence>
<dbReference type="Pfam" id="PF04925">
    <property type="entry name" value="SHQ1"/>
    <property type="match status" value="1"/>
</dbReference>
<dbReference type="InterPro" id="IPR007052">
    <property type="entry name" value="CS_dom"/>
</dbReference>
<evidence type="ECO:0000259" key="3">
    <source>
        <dbReference type="PROSITE" id="PS51203"/>
    </source>
</evidence>
<sequence length="461" mass="52590">MITPRFSCGQTDEAVIVSLYCPSIRAADVEINVDETLVTIHVNPYFLRLNFSKPVLEDDSSSAQYDPSTGNLTVTLTKENKGEHFDDLDLLAKLLAPRKTVSEPPSIEVISSESLSEDELTSKTESLSIENDEFIKASENDWQLPQEIPSPLPPLNTSAQVRYGFLSIHSGYLKYASHTENEVNELGDDAEICTKAERRVKRVKHEDDKWDEEHYMADFVDDEYIQELIHWPHPYITSHDPIVYTEKENLAMLRLPRKEYLATENQTHDLYLTLVTLLFSYAYDSRTSQLDPTPESAWTICSLTPAFTALDPPHSFRYKGGPHVFPADELEEVLVPSYRRSLAFPLYRSFALAERCRQDVASFLAKGKRMVIRCLLEMKDILDHHEVYYIYSKIWLDDFCVWIQADASDETLDLLGKALMEVKVRKVAIGWGLPDFEQAAKEALQGERESDSDDQTTDSDA</sequence>
<dbReference type="GO" id="GO:0005737">
    <property type="term" value="C:cytoplasm"/>
    <property type="evidence" value="ECO:0007669"/>
    <property type="project" value="TreeGrafter"/>
</dbReference>
<accession>A0A8H7Y551</accession>
<protein>
    <recommendedName>
        <fullName evidence="3">CS domain-containing protein</fullName>
    </recommendedName>
</protein>
<dbReference type="Pfam" id="PF21413">
    <property type="entry name" value="SHQ1-like_CS"/>
    <property type="match status" value="1"/>
</dbReference>
<gene>
    <name evidence="4" type="ORF">JR316_003545</name>
</gene>
<proteinExistence type="inferred from homology"/>
<feature type="region of interest" description="Disordered" evidence="2">
    <location>
        <begin position="441"/>
        <end position="461"/>
    </location>
</feature>
<dbReference type="GO" id="GO:0005654">
    <property type="term" value="C:nucleoplasm"/>
    <property type="evidence" value="ECO:0007669"/>
    <property type="project" value="TreeGrafter"/>
</dbReference>
<dbReference type="OrthoDB" id="73639at2759"/>
<dbReference type="PANTHER" id="PTHR12967:SF0">
    <property type="entry name" value="PROTEIN SHQ1 HOMOLOG"/>
    <property type="match status" value="1"/>
</dbReference>
<comment type="caution">
    <text evidence="4">The sequence shown here is derived from an EMBL/GenBank/DDBJ whole genome shotgun (WGS) entry which is preliminary data.</text>
</comment>
<feature type="domain" description="CS" evidence="3">
    <location>
        <begin position="1"/>
        <end position="89"/>
    </location>
</feature>
<dbReference type="InterPro" id="IPR007009">
    <property type="entry name" value="Shq1_C"/>
</dbReference>
<organism evidence="4">
    <name type="scientific">Psilocybe cubensis</name>
    <name type="common">Psychedelic mushroom</name>
    <name type="synonym">Stropharia cubensis</name>
    <dbReference type="NCBI Taxonomy" id="181762"/>
    <lineage>
        <taxon>Eukaryota</taxon>
        <taxon>Fungi</taxon>
        <taxon>Dikarya</taxon>
        <taxon>Basidiomycota</taxon>
        <taxon>Agaricomycotina</taxon>
        <taxon>Agaricomycetes</taxon>
        <taxon>Agaricomycetidae</taxon>
        <taxon>Agaricales</taxon>
        <taxon>Agaricineae</taxon>
        <taxon>Strophariaceae</taxon>
        <taxon>Psilocybe</taxon>
    </lineage>
</organism>
<dbReference type="GO" id="GO:0051082">
    <property type="term" value="F:unfolded protein binding"/>
    <property type="evidence" value="ECO:0007669"/>
    <property type="project" value="TreeGrafter"/>
</dbReference>
<feature type="compositionally biased region" description="Acidic residues" evidence="2">
    <location>
        <begin position="450"/>
        <end position="461"/>
    </location>
</feature>
<dbReference type="InterPro" id="IPR039742">
    <property type="entry name" value="Shq1"/>
</dbReference>
<dbReference type="InterPro" id="IPR048696">
    <property type="entry name" value="SHQ1-like_CS"/>
</dbReference>
<evidence type="ECO:0000256" key="2">
    <source>
        <dbReference type="SAM" id="MobiDB-lite"/>
    </source>
</evidence>
<comment type="similarity">
    <text evidence="1">Belongs to the SHQ1 family.</text>
</comment>
<reference evidence="4" key="1">
    <citation type="submission" date="2021-02" db="EMBL/GenBank/DDBJ databases">
        <title>Psilocybe cubensis genome.</title>
        <authorList>
            <person name="Mckernan K.J."/>
            <person name="Crawford S."/>
            <person name="Trippe A."/>
            <person name="Kane L.T."/>
            <person name="Mclaughlin S."/>
        </authorList>
    </citation>
    <scope>NUCLEOTIDE SEQUENCE [LARGE SCALE GENOMIC DNA]</scope>
    <source>
        <strain evidence="4">MGC-MH-2018</strain>
    </source>
</reference>